<evidence type="ECO:0000313" key="3">
    <source>
        <dbReference type="EMBL" id="KAK8852478.1"/>
    </source>
</evidence>
<dbReference type="PIRSF" id="PIRSF000868">
    <property type="entry name" value="14-3-3"/>
    <property type="match status" value="1"/>
</dbReference>
<evidence type="ECO:0000313" key="4">
    <source>
        <dbReference type="Proteomes" id="UP001470230"/>
    </source>
</evidence>
<dbReference type="SUPFAM" id="SSF48445">
    <property type="entry name" value="14-3-3 protein"/>
    <property type="match status" value="1"/>
</dbReference>
<dbReference type="InterPro" id="IPR023410">
    <property type="entry name" value="14-3-3_domain"/>
</dbReference>
<dbReference type="PANTHER" id="PTHR18860">
    <property type="entry name" value="14-3-3 PROTEIN"/>
    <property type="match status" value="1"/>
</dbReference>
<dbReference type="Pfam" id="PF00244">
    <property type="entry name" value="14-3-3"/>
    <property type="match status" value="1"/>
</dbReference>
<dbReference type="Proteomes" id="UP001470230">
    <property type="component" value="Unassembled WGS sequence"/>
</dbReference>
<evidence type="ECO:0000256" key="1">
    <source>
        <dbReference type="ARBA" id="ARBA00006141"/>
    </source>
</evidence>
<dbReference type="PRINTS" id="PR00305">
    <property type="entry name" value="1433ZETA"/>
</dbReference>
<name>A0ABR2HU11_9EUKA</name>
<comment type="similarity">
    <text evidence="1">Belongs to the 14-3-3 family.</text>
</comment>
<dbReference type="EMBL" id="JAPFFF010000023">
    <property type="protein sequence ID" value="KAK8852478.1"/>
    <property type="molecule type" value="Genomic_DNA"/>
</dbReference>
<accession>A0ABR2HU11</accession>
<evidence type="ECO:0000259" key="2">
    <source>
        <dbReference type="SMART" id="SM00101"/>
    </source>
</evidence>
<gene>
    <name evidence="3" type="ORF">M9Y10_017454</name>
</gene>
<dbReference type="SMART" id="SM00101">
    <property type="entry name" value="14_3_3"/>
    <property type="match status" value="1"/>
</dbReference>
<dbReference type="InterPro" id="IPR000308">
    <property type="entry name" value="14-3-3"/>
</dbReference>
<reference evidence="3 4" key="1">
    <citation type="submission" date="2024-04" db="EMBL/GenBank/DDBJ databases">
        <title>Tritrichomonas musculus Genome.</title>
        <authorList>
            <person name="Alves-Ferreira E."/>
            <person name="Grigg M."/>
            <person name="Lorenzi H."/>
            <person name="Galac M."/>
        </authorList>
    </citation>
    <scope>NUCLEOTIDE SEQUENCE [LARGE SCALE GENOMIC DNA]</scope>
    <source>
        <strain evidence="3 4">EAF2021</strain>
    </source>
</reference>
<sequence length="246" mass="28553">MSQDREMKIFMASAAQKARRYEESVNFFKAAVLLDPKLSESEQKLFLQVYKSCVDLRRNDILFISSIKEYQQCKKCTLKVDALDIYQKKLYNELAAFCYEVISLIDNFILVKASSPEETVLYLKTKADFYRYLAETLSEQDGFPLSSKAHELYLEAINTSKSSILPTHPVYCNTILNYSVYLHEILKHKSDALIIAEDFVEKIKDLEQIDQEPVSEETHQIIQRIKQNVDMWKKESNNNSDSDAES</sequence>
<protein>
    <recommendedName>
        <fullName evidence="2">14-3-3 domain-containing protein</fullName>
    </recommendedName>
</protein>
<dbReference type="CDD" id="cd08774">
    <property type="entry name" value="14-3-3"/>
    <property type="match status" value="1"/>
</dbReference>
<organism evidence="3 4">
    <name type="scientific">Tritrichomonas musculus</name>
    <dbReference type="NCBI Taxonomy" id="1915356"/>
    <lineage>
        <taxon>Eukaryota</taxon>
        <taxon>Metamonada</taxon>
        <taxon>Parabasalia</taxon>
        <taxon>Tritrichomonadida</taxon>
        <taxon>Tritrichomonadidae</taxon>
        <taxon>Tritrichomonas</taxon>
    </lineage>
</organism>
<feature type="domain" description="14-3-3" evidence="2">
    <location>
        <begin position="5"/>
        <end position="246"/>
    </location>
</feature>
<dbReference type="Gene3D" id="1.20.190.20">
    <property type="entry name" value="14-3-3 domain"/>
    <property type="match status" value="1"/>
</dbReference>
<dbReference type="InterPro" id="IPR036815">
    <property type="entry name" value="14-3-3_dom_sf"/>
</dbReference>
<proteinExistence type="inferred from homology"/>
<keyword evidence="4" id="KW-1185">Reference proteome</keyword>
<comment type="caution">
    <text evidence="3">The sequence shown here is derived from an EMBL/GenBank/DDBJ whole genome shotgun (WGS) entry which is preliminary data.</text>
</comment>